<keyword evidence="11 22" id="KW-0472">Membrane</keyword>
<keyword evidence="6" id="KW-0597">Phosphoprotein</keyword>
<evidence type="ECO:0000313" key="23">
    <source>
        <dbReference type="EMBL" id="KAE8287606.1"/>
    </source>
</evidence>
<feature type="transmembrane region" description="Helical" evidence="22">
    <location>
        <begin position="63"/>
        <end position="89"/>
    </location>
</feature>
<feature type="transmembrane region" description="Helical" evidence="22">
    <location>
        <begin position="421"/>
        <end position="448"/>
    </location>
</feature>
<dbReference type="NCBIfam" id="TIGR01013">
    <property type="entry name" value="2a58"/>
    <property type="match status" value="1"/>
</dbReference>
<reference evidence="23 24" key="1">
    <citation type="submission" date="2019-07" db="EMBL/GenBank/DDBJ databases">
        <title>Chromosome genome assembly for large yellow croaker.</title>
        <authorList>
            <person name="Xiao S."/>
        </authorList>
    </citation>
    <scope>NUCLEOTIDE SEQUENCE [LARGE SCALE GENOMIC DNA]</scope>
    <source>
        <strain evidence="23">JMULYC20181020</strain>
        <tissue evidence="23">Muscle</tissue>
    </source>
</reference>
<evidence type="ECO:0000313" key="24">
    <source>
        <dbReference type="Proteomes" id="UP000424527"/>
    </source>
</evidence>
<evidence type="ECO:0000256" key="5">
    <source>
        <dbReference type="ARBA" id="ARBA00022475"/>
    </source>
</evidence>
<evidence type="ECO:0000256" key="16">
    <source>
        <dbReference type="ARBA" id="ARBA00029764"/>
    </source>
</evidence>
<evidence type="ECO:0000256" key="6">
    <source>
        <dbReference type="ARBA" id="ARBA00022553"/>
    </source>
</evidence>
<keyword evidence="12" id="KW-1015">Disulfide bond</keyword>
<evidence type="ECO:0000256" key="21">
    <source>
        <dbReference type="SAM" id="MobiDB-lite"/>
    </source>
</evidence>
<evidence type="ECO:0000256" key="14">
    <source>
        <dbReference type="ARBA" id="ARBA00023201"/>
    </source>
</evidence>
<feature type="transmembrane region" description="Helical" evidence="22">
    <location>
        <begin position="377"/>
        <end position="401"/>
    </location>
</feature>
<dbReference type="GO" id="GO:0031982">
    <property type="term" value="C:vesicle"/>
    <property type="evidence" value="ECO:0007669"/>
    <property type="project" value="TreeGrafter"/>
</dbReference>
<feature type="region of interest" description="Disordered" evidence="21">
    <location>
        <begin position="538"/>
        <end position="557"/>
    </location>
</feature>
<evidence type="ECO:0000256" key="20">
    <source>
        <dbReference type="ARBA" id="ARBA00046944"/>
    </source>
</evidence>
<dbReference type="EMBL" id="REGW02000013">
    <property type="protein sequence ID" value="KAE8287606.1"/>
    <property type="molecule type" value="Genomic_DNA"/>
</dbReference>
<dbReference type="PANTHER" id="PTHR10010:SF21">
    <property type="entry name" value="SODIUM-DEPENDENT PHOSPHATE TRANSPORT PROTEIN 2A"/>
    <property type="match status" value="1"/>
</dbReference>
<dbReference type="GO" id="GO:0030643">
    <property type="term" value="P:intracellular phosphate ion homeostasis"/>
    <property type="evidence" value="ECO:0007669"/>
    <property type="project" value="TreeGrafter"/>
</dbReference>
<feature type="transmembrane region" description="Helical" evidence="22">
    <location>
        <begin position="20"/>
        <end position="43"/>
    </location>
</feature>
<evidence type="ECO:0000256" key="7">
    <source>
        <dbReference type="ARBA" id="ARBA00022692"/>
    </source>
</evidence>
<evidence type="ECO:0000256" key="19">
    <source>
        <dbReference type="ARBA" id="ARBA00045420"/>
    </source>
</evidence>
<sequence>MERQPKTQRVKTVVSAFCKIPLLFLLLYLFVCSLDILSSAFQLTGGRVAGDIFQENTILSNPVAGLVVGILVTVLVQSSSTSTSIIVSLVSSGLLDVRSAIPIIMGSNIGTSVTNTIVALMQAGERDEFERAFAGATVHDCFNWLSVLVLLPLEAVSGLLRRMSQAVVDTLQLSTGEEAPELLKVLTEPLTKTIIQLDRSVITAIATGDQSIRNQSLVKKWCQTTTMQDNETSWGTYNLSGHAWKCRHLFVDSSLSDLAIGLILLACSLLVLCSCLILLVKLLNSLLKGQVASVINKVVNTDFPFPFTWLAGYLALLVGAGMTFLVQSSSVFTSAITPLIGIGVITIERAYPLTLGSNLGTTTTATLAALASSGDKLAAATQVALCHFFFNLLGILLWYPIPATRLPIRMACALGRCTARYRWFAILYLLLCFLLFPSLVFALSMAGWKVMTGIGVPVIMVILSCAAVNMLQVHRPGCLPQRLQNWDFLPVWMTSLQPLDDLITRVTLLCRQGRGWIWKQNGGPVTSLEDVTVNPVSEKRQQGGEEQDINKKQKQTGLDKPEYCDLKYNQENNRDKTATSNILNWATVCSFKTNSNNQTIQLSSTHL</sequence>
<dbReference type="Pfam" id="PF02690">
    <property type="entry name" value="Na_Pi_cotrans"/>
    <property type="match status" value="2"/>
</dbReference>
<keyword evidence="13" id="KW-0325">Glycoprotein</keyword>
<keyword evidence="8" id="KW-0769">Symport</keyword>
<evidence type="ECO:0000256" key="9">
    <source>
        <dbReference type="ARBA" id="ARBA00022989"/>
    </source>
</evidence>
<feature type="transmembrane region" description="Helical" evidence="22">
    <location>
        <begin position="454"/>
        <end position="473"/>
    </location>
</feature>
<comment type="subcellular location">
    <subcellularLocation>
        <location evidence="1">Apical cell membrane</location>
        <topology evidence="1">Multi-pass membrane protein</topology>
    </subcellularLocation>
</comment>
<evidence type="ECO:0000256" key="11">
    <source>
        <dbReference type="ARBA" id="ARBA00023136"/>
    </source>
</evidence>
<comment type="catalytic activity">
    <reaction evidence="18">
        <text>3 Na(+)(out) + phosphate(out) = 3 Na(+)(in) + phosphate(in)</text>
        <dbReference type="Rhea" id="RHEA:71255"/>
        <dbReference type="ChEBI" id="CHEBI:29101"/>
        <dbReference type="ChEBI" id="CHEBI:43474"/>
    </reaction>
    <physiologicalReaction direction="left-to-right" evidence="18">
        <dbReference type="Rhea" id="RHEA:71256"/>
    </physiologicalReaction>
</comment>
<keyword evidence="10" id="KW-0406">Ion transport</keyword>
<organism evidence="23 24">
    <name type="scientific">Larimichthys crocea</name>
    <name type="common">Large yellow croaker</name>
    <name type="synonym">Pseudosciaena crocea</name>
    <dbReference type="NCBI Taxonomy" id="215358"/>
    <lineage>
        <taxon>Eukaryota</taxon>
        <taxon>Metazoa</taxon>
        <taxon>Chordata</taxon>
        <taxon>Craniata</taxon>
        <taxon>Vertebrata</taxon>
        <taxon>Euteleostomi</taxon>
        <taxon>Actinopterygii</taxon>
        <taxon>Neopterygii</taxon>
        <taxon>Teleostei</taxon>
        <taxon>Neoteleostei</taxon>
        <taxon>Acanthomorphata</taxon>
        <taxon>Eupercaria</taxon>
        <taxon>Sciaenidae</taxon>
        <taxon>Larimichthys</taxon>
    </lineage>
</organism>
<evidence type="ECO:0000256" key="22">
    <source>
        <dbReference type="SAM" id="Phobius"/>
    </source>
</evidence>
<comment type="subunit">
    <text evidence="20">Interacts via its C-terminal region with NHERF4. Interacts with NHERF1. Interacts with TMEM174; regulates SLC34A1 internalization by PTH and FGF23.</text>
</comment>
<gene>
    <name evidence="23" type="ORF">D5F01_LYC13655</name>
</gene>
<dbReference type="GO" id="GO:0005903">
    <property type="term" value="C:brush border"/>
    <property type="evidence" value="ECO:0007669"/>
    <property type="project" value="TreeGrafter"/>
</dbReference>
<keyword evidence="14" id="KW-0915">Sodium</keyword>
<dbReference type="GO" id="GO:0016324">
    <property type="term" value="C:apical plasma membrane"/>
    <property type="evidence" value="ECO:0007669"/>
    <property type="project" value="UniProtKB-SubCell"/>
</dbReference>
<feature type="transmembrane region" description="Helical" evidence="22">
    <location>
        <begin position="303"/>
        <end position="324"/>
    </location>
</feature>
<evidence type="ECO:0000256" key="17">
    <source>
        <dbReference type="ARBA" id="ARBA00031850"/>
    </source>
</evidence>
<proteinExistence type="inferred from homology"/>
<dbReference type="PANTHER" id="PTHR10010">
    <property type="entry name" value="SOLUTE CARRIER FAMILY 34 SODIUM PHOSPHATE , MEMBER 2-RELATED"/>
    <property type="match status" value="1"/>
</dbReference>
<dbReference type="NCBIfam" id="NF037997">
    <property type="entry name" value="Na_Pi_symport"/>
    <property type="match status" value="1"/>
</dbReference>
<keyword evidence="5" id="KW-1003">Cell membrane</keyword>
<evidence type="ECO:0000256" key="18">
    <source>
        <dbReference type="ARBA" id="ARBA00034042"/>
    </source>
</evidence>
<comment type="function">
    <text evidence="19">Involved in actively transporting phosphate into cells via Na(+) cotransport in the renal brush border membrane. The cotransport has a Na(+):Pi stoichiometry of 3:1 and is electrogenic.</text>
</comment>
<feature type="transmembrane region" description="Helical" evidence="22">
    <location>
        <begin position="258"/>
        <end position="283"/>
    </location>
</feature>
<evidence type="ECO:0000256" key="15">
    <source>
        <dbReference type="ARBA" id="ARBA00029614"/>
    </source>
</evidence>
<evidence type="ECO:0000256" key="4">
    <source>
        <dbReference type="ARBA" id="ARBA00022448"/>
    </source>
</evidence>
<evidence type="ECO:0000256" key="1">
    <source>
        <dbReference type="ARBA" id="ARBA00004424"/>
    </source>
</evidence>
<dbReference type="Proteomes" id="UP000424527">
    <property type="component" value="Unassembled WGS sequence"/>
</dbReference>
<protein>
    <recommendedName>
        <fullName evidence="3">Sodium-dependent phosphate transport protein 2A</fullName>
    </recommendedName>
    <alternativeName>
        <fullName evidence="17">Na(+)-dependent phosphate cotransporter 2A</fullName>
    </alternativeName>
    <alternativeName>
        <fullName evidence="15">Sodium/phosphate cotransporter 2A</fullName>
    </alternativeName>
    <alternativeName>
        <fullName evidence="16">Solute carrier family 34 member 1</fullName>
    </alternativeName>
</protein>
<dbReference type="InterPro" id="IPR003841">
    <property type="entry name" value="Na/Pi_transpt"/>
</dbReference>
<feature type="transmembrane region" description="Helical" evidence="22">
    <location>
        <begin position="331"/>
        <end position="351"/>
    </location>
</feature>
<keyword evidence="9 22" id="KW-1133">Transmembrane helix</keyword>
<accession>A0A6G0I8U3</accession>
<evidence type="ECO:0000256" key="10">
    <source>
        <dbReference type="ARBA" id="ARBA00023065"/>
    </source>
</evidence>
<comment type="caution">
    <text evidence="23">The sequence shown here is derived from an EMBL/GenBank/DDBJ whole genome shotgun (WGS) entry which is preliminary data.</text>
</comment>
<keyword evidence="7 22" id="KW-0812">Transmembrane</keyword>
<dbReference type="AlphaFoldDB" id="A0A6G0I8U3"/>
<evidence type="ECO:0000256" key="3">
    <source>
        <dbReference type="ARBA" id="ARBA00020021"/>
    </source>
</evidence>
<comment type="similarity">
    <text evidence="2">Belongs to the SLC34A transporter family.</text>
</comment>
<keyword evidence="4" id="KW-0813">Transport</keyword>
<dbReference type="GO" id="GO:0005436">
    <property type="term" value="F:sodium:phosphate symporter activity"/>
    <property type="evidence" value="ECO:0007669"/>
    <property type="project" value="InterPro"/>
</dbReference>
<name>A0A6G0I8U3_LARCR</name>
<dbReference type="GO" id="GO:0044341">
    <property type="term" value="P:sodium-dependent phosphate transport"/>
    <property type="evidence" value="ECO:0007669"/>
    <property type="project" value="InterPro"/>
</dbReference>
<keyword evidence="24" id="KW-1185">Reference proteome</keyword>
<evidence type="ECO:0000256" key="13">
    <source>
        <dbReference type="ARBA" id="ARBA00023180"/>
    </source>
</evidence>
<evidence type="ECO:0000256" key="2">
    <source>
        <dbReference type="ARBA" id="ARBA00005808"/>
    </source>
</evidence>
<keyword evidence="14" id="KW-0739">Sodium transport</keyword>
<evidence type="ECO:0000256" key="8">
    <source>
        <dbReference type="ARBA" id="ARBA00022847"/>
    </source>
</evidence>
<evidence type="ECO:0000256" key="12">
    <source>
        <dbReference type="ARBA" id="ARBA00023157"/>
    </source>
</evidence>